<name>A0A0C1RK31_9CYAN</name>
<feature type="compositionally biased region" description="Basic and acidic residues" evidence="1">
    <location>
        <begin position="80"/>
        <end position="89"/>
    </location>
</feature>
<protein>
    <submittedName>
        <fullName evidence="2">Phasin family protein</fullName>
    </submittedName>
</protein>
<evidence type="ECO:0000313" key="2">
    <source>
        <dbReference type="EMBL" id="KAF3890320.1"/>
    </source>
</evidence>
<accession>A0A0C1RK31</accession>
<dbReference type="AlphaFoldDB" id="A0A0C1RK31"/>
<dbReference type="STRING" id="1479485.DA73_0212480"/>
<feature type="compositionally biased region" description="Basic and acidic residues" evidence="1">
    <location>
        <begin position="106"/>
        <end position="128"/>
    </location>
</feature>
<keyword evidence="4" id="KW-1185">Reference proteome</keyword>
<sequence>MPGFGDIVKKAFYLGVGLASYAGEKAGGTLSELRSQVQKLADEMVARGEMTTEEGRRFVEDMMKQAQQAPTSGSTTETKPQSEPRRIEILAEDEEPTTKSNPPTENVDKLRDQVRQMQEELRRLQQDR</sequence>
<comment type="caution">
    <text evidence="3">The sequence shown here is derived from an EMBL/GenBank/DDBJ whole genome shotgun (WGS) entry which is preliminary data.</text>
</comment>
<evidence type="ECO:0000313" key="4">
    <source>
        <dbReference type="Proteomes" id="UP000029738"/>
    </source>
</evidence>
<dbReference type="Proteomes" id="UP000029738">
    <property type="component" value="Unassembled WGS sequence"/>
</dbReference>
<reference evidence="3" key="1">
    <citation type="journal article" date="2015" name="Genome Announc.">
        <title>Draft Genome Sequence of Tolypothrix boutellei Strain VB521301.</title>
        <authorList>
            <person name="Chandrababunaidu M.M."/>
            <person name="Singh D."/>
            <person name="Sen D."/>
            <person name="Bhan S."/>
            <person name="Das S."/>
            <person name="Gupta A."/>
            <person name="Adhikary S.P."/>
            <person name="Tripathy S."/>
        </authorList>
    </citation>
    <scope>NUCLEOTIDE SEQUENCE</scope>
    <source>
        <strain evidence="3">VB521301</strain>
    </source>
</reference>
<reference evidence="2" key="2">
    <citation type="submission" date="2019-11" db="EMBL/GenBank/DDBJ databases">
        <title>Improved Assembly of Tolypothrix boutellei genome.</title>
        <authorList>
            <person name="Sarangi A.N."/>
            <person name="Mukherjee M."/>
            <person name="Ghosh S."/>
            <person name="Singh D."/>
            <person name="Das A."/>
            <person name="Kant S."/>
            <person name="Prusty A."/>
            <person name="Tripathy S."/>
        </authorList>
    </citation>
    <scope>NUCLEOTIDE SEQUENCE</scope>
    <source>
        <strain evidence="2">VB521301</strain>
    </source>
</reference>
<feature type="compositionally biased region" description="Polar residues" evidence="1">
    <location>
        <begin position="65"/>
        <end position="79"/>
    </location>
</feature>
<organism evidence="3">
    <name type="scientific">Tolypothrix bouteillei VB521301</name>
    <dbReference type="NCBI Taxonomy" id="1479485"/>
    <lineage>
        <taxon>Bacteria</taxon>
        <taxon>Bacillati</taxon>
        <taxon>Cyanobacteriota</taxon>
        <taxon>Cyanophyceae</taxon>
        <taxon>Nostocales</taxon>
        <taxon>Tolypothrichaceae</taxon>
        <taxon>Tolypothrix</taxon>
    </lineage>
</organism>
<dbReference type="OrthoDB" id="495409at2"/>
<dbReference type="EMBL" id="JHEG04000001">
    <property type="protein sequence ID" value="KAF3890320.1"/>
    <property type="molecule type" value="Genomic_DNA"/>
</dbReference>
<proteinExistence type="predicted"/>
<evidence type="ECO:0000313" key="3">
    <source>
        <dbReference type="EMBL" id="KIE12350.1"/>
    </source>
</evidence>
<dbReference type="EMBL" id="JHEG02000037">
    <property type="protein sequence ID" value="KIE12350.1"/>
    <property type="molecule type" value="Genomic_DNA"/>
</dbReference>
<dbReference type="RefSeq" id="WP_038077861.1">
    <property type="nucleotide sequence ID" value="NZ_JHEG04000001.1"/>
</dbReference>
<evidence type="ECO:0000256" key="1">
    <source>
        <dbReference type="SAM" id="MobiDB-lite"/>
    </source>
</evidence>
<feature type="region of interest" description="Disordered" evidence="1">
    <location>
        <begin position="63"/>
        <end position="128"/>
    </location>
</feature>
<gene>
    <name evidence="3" type="ORF">DA73_0212480</name>
    <name evidence="2" type="ORF">DA73_0400036385</name>
</gene>